<dbReference type="InterPro" id="IPR009060">
    <property type="entry name" value="UBA-like_sf"/>
</dbReference>
<keyword evidence="14" id="KW-1185">Reference proteome</keyword>
<feature type="region of interest" description="Disordered" evidence="10">
    <location>
        <begin position="145"/>
        <end position="170"/>
    </location>
</feature>
<dbReference type="GO" id="GO:0005737">
    <property type="term" value="C:cytoplasm"/>
    <property type="evidence" value="ECO:0007669"/>
    <property type="project" value="UniProtKB-SubCell"/>
</dbReference>
<protein>
    <recommendedName>
        <fullName evidence="5">DNA damage-inducible protein 1</fullName>
    </recommendedName>
</protein>
<dbReference type="PANTHER" id="PTHR12917:SF1">
    <property type="entry name" value="AT13091P"/>
    <property type="match status" value="1"/>
</dbReference>
<keyword evidence="7" id="KW-0645">Protease</keyword>
<dbReference type="SMART" id="SM00213">
    <property type="entry name" value="UBQ"/>
    <property type="match status" value="1"/>
</dbReference>
<dbReference type="Pfam" id="PF09668">
    <property type="entry name" value="Asp_protease"/>
    <property type="match status" value="1"/>
</dbReference>
<dbReference type="PROSITE" id="PS50030">
    <property type="entry name" value="UBA"/>
    <property type="match status" value="1"/>
</dbReference>
<dbReference type="InterPro" id="IPR033882">
    <property type="entry name" value="DDI1_N"/>
</dbReference>
<evidence type="ECO:0000256" key="10">
    <source>
        <dbReference type="SAM" id="MobiDB-lite"/>
    </source>
</evidence>
<dbReference type="CDD" id="cd01796">
    <property type="entry name" value="Ubl_Ddi1_like"/>
    <property type="match status" value="1"/>
</dbReference>
<dbReference type="GO" id="GO:0004190">
    <property type="term" value="F:aspartic-type endopeptidase activity"/>
    <property type="evidence" value="ECO:0007669"/>
    <property type="project" value="UniProtKB-KW"/>
</dbReference>
<dbReference type="AlphaFoldDB" id="A0AAW0FZT4"/>
<comment type="subcellular location">
    <subcellularLocation>
        <location evidence="2">Cytoplasm</location>
    </subcellularLocation>
</comment>
<evidence type="ECO:0000313" key="14">
    <source>
        <dbReference type="Proteomes" id="UP001385951"/>
    </source>
</evidence>
<proteinExistence type="inferred from homology"/>
<evidence type="ECO:0000256" key="9">
    <source>
        <dbReference type="ARBA" id="ARBA00022801"/>
    </source>
</evidence>
<evidence type="ECO:0000256" key="3">
    <source>
        <dbReference type="ARBA" id="ARBA00009136"/>
    </source>
</evidence>
<feature type="domain" description="UBA" evidence="11">
    <location>
        <begin position="376"/>
        <end position="415"/>
    </location>
</feature>
<name>A0AAW0FZT4_9APHY</name>
<dbReference type="GO" id="GO:0006508">
    <property type="term" value="P:proteolysis"/>
    <property type="evidence" value="ECO:0007669"/>
    <property type="project" value="UniProtKB-KW"/>
</dbReference>
<evidence type="ECO:0000256" key="8">
    <source>
        <dbReference type="ARBA" id="ARBA00022750"/>
    </source>
</evidence>
<dbReference type="SUPFAM" id="SSF50630">
    <property type="entry name" value="Acid proteases"/>
    <property type="match status" value="1"/>
</dbReference>
<dbReference type="InterPro" id="IPR015940">
    <property type="entry name" value="UBA"/>
</dbReference>
<evidence type="ECO:0000259" key="11">
    <source>
        <dbReference type="PROSITE" id="PS50030"/>
    </source>
</evidence>
<accession>A0AAW0FZT4</accession>
<dbReference type="SUPFAM" id="SSF46934">
    <property type="entry name" value="UBA-like"/>
    <property type="match status" value="1"/>
</dbReference>
<feature type="compositionally biased region" description="Polar residues" evidence="10">
    <location>
        <begin position="337"/>
        <end position="375"/>
    </location>
</feature>
<keyword evidence="9" id="KW-0378">Hydrolase</keyword>
<evidence type="ECO:0000259" key="12">
    <source>
        <dbReference type="PROSITE" id="PS50053"/>
    </source>
</evidence>
<dbReference type="Pfam" id="PF00627">
    <property type="entry name" value="UBA"/>
    <property type="match status" value="1"/>
</dbReference>
<comment type="similarity">
    <text evidence="3">Belongs to the DDI1 family.</text>
</comment>
<comment type="function">
    <text evidence="1">Probable aspartic protease. May be involved in the regulation of exocytosis. Acts as a linker between the 19S proteasome and polyubiquitinated proteins via UBA domain interactions with ubiquitin for their subsequent degradation. Required for S-phase checkpoint control.</text>
</comment>
<keyword evidence="8" id="KW-0064">Aspartyl protease</keyword>
<evidence type="ECO:0000256" key="7">
    <source>
        <dbReference type="ARBA" id="ARBA00022670"/>
    </source>
</evidence>
<dbReference type="SMART" id="SM00165">
    <property type="entry name" value="UBA"/>
    <property type="match status" value="1"/>
</dbReference>
<feature type="compositionally biased region" description="Polar residues" evidence="10">
    <location>
        <begin position="145"/>
        <end position="156"/>
    </location>
</feature>
<feature type="region of interest" description="Disordered" evidence="10">
    <location>
        <begin position="332"/>
        <end position="378"/>
    </location>
</feature>
<evidence type="ECO:0000256" key="2">
    <source>
        <dbReference type="ARBA" id="ARBA00004496"/>
    </source>
</evidence>
<dbReference type="Gene3D" id="2.40.70.10">
    <property type="entry name" value="Acid Proteases"/>
    <property type="match status" value="1"/>
</dbReference>
<evidence type="ECO:0000313" key="13">
    <source>
        <dbReference type="EMBL" id="KAK7684619.1"/>
    </source>
</evidence>
<reference evidence="13 14" key="1">
    <citation type="submission" date="2022-09" db="EMBL/GenBank/DDBJ databases">
        <authorList>
            <person name="Palmer J.M."/>
        </authorList>
    </citation>
    <scope>NUCLEOTIDE SEQUENCE [LARGE SCALE GENOMIC DNA]</scope>
    <source>
        <strain evidence="13 14">DSM 7382</strain>
    </source>
</reference>
<dbReference type="InterPro" id="IPR019103">
    <property type="entry name" value="Peptidase_aspartic_DDI1-type"/>
</dbReference>
<sequence>MKLTISNEETSELIPVDLPGSLTLQDFKAYLETETNISPADQIIRHNGKTIQDSTKPLEELGLAEDDLLVVLKLRSTSAESSAPNANPTSSDLSAIDSQAEMLRAQFLSNPSMNNSLRQSNPALHAQINNPAGFKQAMLDAVQQFRSGDDQSSAQQEELRRLEQNPDDPANQERILELIRQEQVNENMQLAYDISPESFAQVTMLFINIKVNGHKVQAFVDSGAQTTIISPRLAEKVGIDRLLDRRFQGQAVGVGSQKMEGKIHSVPISIDMLRRHRCVIDLQKDSLIVAGQIETKFLPELEIKFDPSGGMNSGGKGQKLGGNIFSDGADVPLGNTLAANSTPTPSEGGSKNSRTATNPSAQAALKRQNTGSTQPKFKKEDIQQLTSLGFSEQEAVFALEQCKGNVEMAASLLFQ</sequence>
<dbReference type="CDD" id="cd05479">
    <property type="entry name" value="RP_DDI"/>
    <property type="match status" value="1"/>
</dbReference>
<dbReference type="CDD" id="cd14309">
    <property type="entry name" value="UBA_scDdi1_like"/>
    <property type="match status" value="1"/>
</dbReference>
<dbReference type="Gene3D" id="1.10.8.10">
    <property type="entry name" value="DNA helicase RuvA subunit, C-terminal domain"/>
    <property type="match status" value="1"/>
</dbReference>
<comment type="caution">
    <text evidence="13">The sequence shown here is derived from an EMBL/GenBank/DDBJ whole genome shotgun (WGS) entry which is preliminary data.</text>
</comment>
<comment type="subunit">
    <text evidence="4">Binds ubiquitin and polyubiquitinated proteins.</text>
</comment>
<dbReference type="Gene3D" id="3.10.20.90">
    <property type="entry name" value="Phosphatidylinositol 3-kinase Catalytic Subunit, Chain A, domain 1"/>
    <property type="match status" value="1"/>
</dbReference>
<dbReference type="InterPro" id="IPR021109">
    <property type="entry name" value="Peptidase_aspartic_dom_sf"/>
</dbReference>
<dbReference type="Pfam" id="PF00240">
    <property type="entry name" value="ubiquitin"/>
    <property type="match status" value="1"/>
</dbReference>
<dbReference type="PANTHER" id="PTHR12917">
    <property type="entry name" value="ASPARTYL PROTEASE DDI-RELATED"/>
    <property type="match status" value="1"/>
</dbReference>
<evidence type="ECO:0000256" key="4">
    <source>
        <dbReference type="ARBA" id="ARBA00011128"/>
    </source>
</evidence>
<evidence type="ECO:0000256" key="5">
    <source>
        <dbReference type="ARBA" id="ARBA00021491"/>
    </source>
</evidence>
<dbReference type="Proteomes" id="UP001385951">
    <property type="component" value="Unassembled WGS sequence"/>
</dbReference>
<gene>
    <name evidence="13" type="ORF">QCA50_012200</name>
</gene>
<dbReference type="InterPro" id="IPR000626">
    <property type="entry name" value="Ubiquitin-like_dom"/>
</dbReference>
<dbReference type="SUPFAM" id="SSF54236">
    <property type="entry name" value="Ubiquitin-like"/>
    <property type="match status" value="1"/>
</dbReference>
<dbReference type="EMBL" id="JASBNA010000024">
    <property type="protein sequence ID" value="KAK7684619.1"/>
    <property type="molecule type" value="Genomic_DNA"/>
</dbReference>
<evidence type="ECO:0000256" key="1">
    <source>
        <dbReference type="ARBA" id="ARBA00003231"/>
    </source>
</evidence>
<feature type="domain" description="Ubiquitin-like" evidence="12">
    <location>
        <begin position="1"/>
        <end position="72"/>
    </location>
</feature>
<organism evidence="13 14">
    <name type="scientific">Cerrena zonata</name>
    <dbReference type="NCBI Taxonomy" id="2478898"/>
    <lineage>
        <taxon>Eukaryota</taxon>
        <taxon>Fungi</taxon>
        <taxon>Dikarya</taxon>
        <taxon>Basidiomycota</taxon>
        <taxon>Agaricomycotina</taxon>
        <taxon>Agaricomycetes</taxon>
        <taxon>Polyporales</taxon>
        <taxon>Cerrenaceae</taxon>
        <taxon>Cerrena</taxon>
    </lineage>
</organism>
<keyword evidence="6" id="KW-0963">Cytoplasm</keyword>
<dbReference type="InterPro" id="IPR029071">
    <property type="entry name" value="Ubiquitin-like_domsf"/>
</dbReference>
<evidence type="ECO:0000256" key="6">
    <source>
        <dbReference type="ARBA" id="ARBA00022490"/>
    </source>
</evidence>
<dbReference type="PROSITE" id="PS50053">
    <property type="entry name" value="UBIQUITIN_2"/>
    <property type="match status" value="1"/>
</dbReference>